<proteinExistence type="predicted"/>
<reference evidence="1" key="1">
    <citation type="submission" date="2022-08" db="UniProtKB">
        <authorList>
            <consortium name="EnsemblMetazoa"/>
        </authorList>
    </citation>
    <scope>IDENTIFICATION</scope>
</reference>
<protein>
    <submittedName>
        <fullName evidence="1">Uncharacterized protein</fullName>
    </submittedName>
</protein>
<organism evidence="1">
    <name type="scientific">Anopheles coluzzii</name>
    <name type="common">African malaria mosquito</name>
    <dbReference type="NCBI Taxonomy" id="1518534"/>
    <lineage>
        <taxon>Eukaryota</taxon>
        <taxon>Metazoa</taxon>
        <taxon>Ecdysozoa</taxon>
        <taxon>Arthropoda</taxon>
        <taxon>Hexapoda</taxon>
        <taxon>Insecta</taxon>
        <taxon>Pterygota</taxon>
        <taxon>Neoptera</taxon>
        <taxon>Endopterygota</taxon>
        <taxon>Diptera</taxon>
        <taxon>Nematocera</taxon>
        <taxon>Culicoidea</taxon>
        <taxon>Culicidae</taxon>
        <taxon>Anophelinae</taxon>
        <taxon>Anopheles</taxon>
    </lineage>
</organism>
<dbReference type="EnsemblMetazoa" id="ACOM031873-RA">
    <property type="protein sequence ID" value="ACOM031873-PA.1"/>
    <property type="gene ID" value="ACOM031873"/>
</dbReference>
<accession>A0A8W7PI52</accession>
<dbReference type="AlphaFoldDB" id="A0A8W7PI52"/>
<name>A0A8W7PI52_ANOCL</name>
<evidence type="ECO:0000313" key="1">
    <source>
        <dbReference type="EnsemblMetazoa" id="ACOM031873-PA.1"/>
    </source>
</evidence>
<dbReference type="Proteomes" id="UP000075882">
    <property type="component" value="Unassembled WGS sequence"/>
</dbReference>
<sequence length="165" mass="18723">MTTLAIFLKKVNIKFKCFLRIGFLLLDILRSVLRHCTCSSIASRIATYHAWLSSPSPSALKIVPSPLHVSLKLPRNSSTILHFFSGNTQLQAMLDPSVSKTSTSFSTRQYMNMSDMRMQYLRDVDPSVLSLRRKPSFRILRPGLTSLSDLFVSAFWTTINRCVFS</sequence>